<reference evidence="10 11" key="1">
    <citation type="submission" date="2023-01" db="EMBL/GenBank/DDBJ databases">
        <title>Cultivation and genomic characterization of new, ubiquitous marine nitrite-oxidizing bacteria from the Nitrospirales.</title>
        <authorList>
            <person name="Mueller A.J."/>
            <person name="Daebeler A."/>
            <person name="Herbold C.W."/>
            <person name="Kirkegaard R.H."/>
            <person name="Daims H."/>
        </authorList>
    </citation>
    <scope>NUCLEOTIDE SEQUENCE [LARGE SCALE GENOMIC DNA]</scope>
    <source>
        <strain evidence="10 11">DK</strain>
    </source>
</reference>
<dbReference type="GO" id="GO:0003924">
    <property type="term" value="F:GTPase activity"/>
    <property type="evidence" value="ECO:0007669"/>
    <property type="project" value="InterPro"/>
</dbReference>
<evidence type="ECO:0000256" key="4">
    <source>
        <dbReference type="ARBA" id="ARBA00022741"/>
    </source>
</evidence>
<dbReference type="NCBIfam" id="TIGR00231">
    <property type="entry name" value="small_GTP"/>
    <property type="match status" value="1"/>
</dbReference>
<dbReference type="InterPro" id="IPR035647">
    <property type="entry name" value="EFG_III/V"/>
</dbReference>
<keyword evidence="5 7" id="KW-0648">Protein biosynthesis</keyword>
<dbReference type="Gene3D" id="3.30.70.3280">
    <property type="entry name" value="Peptide chain release factor 3, domain III"/>
    <property type="match status" value="1"/>
</dbReference>
<keyword evidence="11" id="KW-1185">Reference proteome</keyword>
<dbReference type="GO" id="GO:0005829">
    <property type="term" value="C:cytosol"/>
    <property type="evidence" value="ECO:0007669"/>
    <property type="project" value="TreeGrafter"/>
</dbReference>
<dbReference type="CDD" id="cd04169">
    <property type="entry name" value="RF3"/>
    <property type="match status" value="1"/>
</dbReference>
<accession>A0AA96GLX7</accession>
<dbReference type="GO" id="GO:0006449">
    <property type="term" value="P:regulation of translational termination"/>
    <property type="evidence" value="ECO:0007669"/>
    <property type="project" value="UniProtKB-UniRule"/>
</dbReference>
<organism evidence="10 11">
    <name type="scientific">Candidatus Nitrospira neomarina</name>
    <dbReference type="NCBI Taxonomy" id="3020899"/>
    <lineage>
        <taxon>Bacteria</taxon>
        <taxon>Pseudomonadati</taxon>
        <taxon>Nitrospirota</taxon>
        <taxon>Nitrospiria</taxon>
        <taxon>Nitrospirales</taxon>
        <taxon>Nitrospiraceae</taxon>
        <taxon>Nitrospira</taxon>
    </lineage>
</organism>
<dbReference type="InterPro" id="IPR027417">
    <property type="entry name" value="P-loop_NTPase"/>
</dbReference>
<dbReference type="SUPFAM" id="SSF50447">
    <property type="entry name" value="Translation proteins"/>
    <property type="match status" value="1"/>
</dbReference>
<name>A0AA96GLX7_9BACT</name>
<evidence type="ECO:0000256" key="6">
    <source>
        <dbReference type="ARBA" id="ARBA00023134"/>
    </source>
</evidence>
<dbReference type="InterPro" id="IPR009000">
    <property type="entry name" value="Transl_B-barrel_sf"/>
</dbReference>
<dbReference type="PANTHER" id="PTHR43556:SF2">
    <property type="entry name" value="PEPTIDE CHAIN RELEASE FACTOR RF3"/>
    <property type="match status" value="1"/>
</dbReference>
<dbReference type="NCBIfam" id="NF001964">
    <property type="entry name" value="PRK00741.1"/>
    <property type="match status" value="1"/>
</dbReference>
<feature type="domain" description="Tr-type G" evidence="9">
    <location>
        <begin position="15"/>
        <end position="285"/>
    </location>
</feature>
<protein>
    <recommendedName>
        <fullName evidence="7 8">Peptide chain release factor 3</fullName>
        <shortName evidence="7">RF-3</shortName>
    </recommendedName>
</protein>
<keyword evidence="4 7" id="KW-0547">Nucleotide-binding</keyword>
<dbReference type="GO" id="GO:0016149">
    <property type="term" value="F:translation release factor activity, codon specific"/>
    <property type="evidence" value="ECO:0007669"/>
    <property type="project" value="UniProtKB-UniRule"/>
</dbReference>
<sequence length="533" mass="59600">MTTLQLKQEIRSEANKRRTFAIISHPDAGKTTLTEKLLLYSGLVRTAGMVGGRKNRKMATSDWMEMEQERGISITASAMQFPYKQAVINVLDTPGHQDFCEDTYRTLTAADSAIMVIDAAKGVETQTRKLFEVCRLRRIPVLTFINKMDLPGRAPLDLMSEVEDVLGIHASPINWPIGSGQDFLGVVNRQTRKVLLYTKTAAGGAAKPDLMELSLDDPSVKDRMAEYIWDELMHDLELLDIAGNPFSKDDFQNGKVTPVFFGSAMTNFGVEAFFDAFVDLAPPAHGRLADAPDGHELMIDPVDTPFSAYVFKLQANMNPRHRDSTAFLRVCSGRFERDVVVKHHRTNTEVRLSRPHSMVAKERNTVDVAYPGDVIGIINPGIFQIGDTISVADGFNYKPLPQFQPEVFARVRPTDTGMRKSFDKGIEQLAREGTIQILRSLDGLEFFVAAVGKLQFDVLEFRLQSEYRVKVVVDVLPYESSAWLVGDVATFKPPSDALVVKDSRDRAVVLFRSSWSKNFAGERNPDHSFRDMG</sequence>
<dbReference type="InterPro" id="IPR041732">
    <property type="entry name" value="RF3_GTP-bd"/>
</dbReference>
<comment type="subcellular location">
    <subcellularLocation>
        <location evidence="1 7">Cytoplasm</location>
    </subcellularLocation>
</comment>
<dbReference type="InterPro" id="IPR032090">
    <property type="entry name" value="RF3_C"/>
</dbReference>
<evidence type="ECO:0000259" key="9">
    <source>
        <dbReference type="PROSITE" id="PS51722"/>
    </source>
</evidence>
<dbReference type="GO" id="GO:0005525">
    <property type="term" value="F:GTP binding"/>
    <property type="evidence" value="ECO:0007669"/>
    <property type="project" value="UniProtKB-UniRule"/>
</dbReference>
<evidence type="ECO:0000256" key="5">
    <source>
        <dbReference type="ARBA" id="ARBA00022917"/>
    </source>
</evidence>
<dbReference type="InterPro" id="IPR031157">
    <property type="entry name" value="G_TR_CS"/>
</dbReference>
<dbReference type="EMBL" id="CP116968">
    <property type="protein sequence ID" value="WNM60679.1"/>
    <property type="molecule type" value="Genomic_DNA"/>
</dbReference>
<evidence type="ECO:0000256" key="3">
    <source>
        <dbReference type="ARBA" id="ARBA00022490"/>
    </source>
</evidence>
<proteinExistence type="inferred from homology"/>
<dbReference type="InterPro" id="IPR038467">
    <property type="entry name" value="RF3_dom_3_sf"/>
</dbReference>
<dbReference type="Pfam" id="PF16658">
    <property type="entry name" value="RF3_C"/>
    <property type="match status" value="1"/>
</dbReference>
<gene>
    <name evidence="7" type="primary">prfC</name>
    <name evidence="10" type="ORF">PQG83_13020</name>
</gene>
<evidence type="ECO:0000256" key="7">
    <source>
        <dbReference type="HAMAP-Rule" id="MF_00072"/>
    </source>
</evidence>
<evidence type="ECO:0000256" key="1">
    <source>
        <dbReference type="ARBA" id="ARBA00004496"/>
    </source>
</evidence>
<dbReference type="Pfam" id="PF22042">
    <property type="entry name" value="EF-G_D2"/>
    <property type="match status" value="1"/>
</dbReference>
<dbReference type="InterPro" id="IPR004548">
    <property type="entry name" value="PrfC"/>
</dbReference>
<dbReference type="GO" id="GO:0016150">
    <property type="term" value="F:translation release factor activity, codon nonspecific"/>
    <property type="evidence" value="ECO:0007669"/>
    <property type="project" value="TreeGrafter"/>
</dbReference>
<dbReference type="Pfam" id="PF00009">
    <property type="entry name" value="GTP_EFTU"/>
    <property type="match status" value="1"/>
</dbReference>
<dbReference type="PRINTS" id="PR00315">
    <property type="entry name" value="ELONGATNFCT"/>
</dbReference>
<evidence type="ECO:0000256" key="8">
    <source>
        <dbReference type="NCBIfam" id="TIGR00503"/>
    </source>
</evidence>
<dbReference type="SUPFAM" id="SSF54980">
    <property type="entry name" value="EF-G C-terminal domain-like"/>
    <property type="match status" value="1"/>
</dbReference>
<dbReference type="RefSeq" id="WP_312741753.1">
    <property type="nucleotide sequence ID" value="NZ_CP116968.1"/>
</dbReference>
<dbReference type="InterPro" id="IPR053905">
    <property type="entry name" value="EF-G-like_DII"/>
</dbReference>
<comment type="similarity">
    <text evidence="2 7">Belongs to the TRAFAC class translation factor GTPase superfamily. Classic translation factor GTPase family. PrfC subfamily.</text>
</comment>
<evidence type="ECO:0000256" key="2">
    <source>
        <dbReference type="ARBA" id="ARBA00009978"/>
    </source>
</evidence>
<evidence type="ECO:0000313" key="11">
    <source>
        <dbReference type="Proteomes" id="UP001302494"/>
    </source>
</evidence>
<dbReference type="HAMAP" id="MF_00072">
    <property type="entry name" value="Rel_fac_3"/>
    <property type="match status" value="1"/>
</dbReference>
<dbReference type="Gene3D" id="3.40.50.300">
    <property type="entry name" value="P-loop containing nucleotide triphosphate hydrolases"/>
    <property type="match status" value="2"/>
</dbReference>
<feature type="binding site" evidence="7">
    <location>
        <begin position="92"/>
        <end position="96"/>
    </location>
    <ligand>
        <name>GTP</name>
        <dbReference type="ChEBI" id="CHEBI:37565"/>
    </ligand>
</feature>
<dbReference type="PANTHER" id="PTHR43556">
    <property type="entry name" value="PEPTIDE CHAIN RELEASE FACTOR RF3"/>
    <property type="match status" value="1"/>
</dbReference>
<feature type="binding site" evidence="7">
    <location>
        <begin position="146"/>
        <end position="149"/>
    </location>
    <ligand>
        <name>GTP</name>
        <dbReference type="ChEBI" id="CHEBI:37565"/>
    </ligand>
</feature>
<comment type="function">
    <text evidence="7">Increases the formation of ribosomal termination complexes and stimulates activities of RF-1 and RF-2. It binds guanine nucleotides and has strong preference for UGA stop codons. It may interact directly with the ribosome. The stimulation of RF-1 and RF-2 is significantly reduced by GTP and GDP, but not by GMP.</text>
</comment>
<keyword evidence="3 7" id="KW-0963">Cytoplasm</keyword>
<dbReference type="Proteomes" id="UP001302494">
    <property type="component" value="Chromosome"/>
</dbReference>
<dbReference type="AlphaFoldDB" id="A0AA96GLX7"/>
<dbReference type="InterPro" id="IPR000795">
    <property type="entry name" value="T_Tr_GTP-bd_dom"/>
</dbReference>
<dbReference type="SUPFAM" id="SSF52540">
    <property type="entry name" value="P-loop containing nucleoside triphosphate hydrolases"/>
    <property type="match status" value="1"/>
</dbReference>
<feature type="binding site" evidence="7">
    <location>
        <begin position="24"/>
        <end position="31"/>
    </location>
    <ligand>
        <name>GTP</name>
        <dbReference type="ChEBI" id="CHEBI:37565"/>
    </ligand>
</feature>
<dbReference type="FunFam" id="3.40.50.300:FF:000542">
    <property type="entry name" value="Peptide chain release factor 3"/>
    <property type="match status" value="1"/>
</dbReference>
<dbReference type="PROSITE" id="PS00301">
    <property type="entry name" value="G_TR_1"/>
    <property type="match status" value="1"/>
</dbReference>
<dbReference type="PROSITE" id="PS51722">
    <property type="entry name" value="G_TR_2"/>
    <property type="match status" value="1"/>
</dbReference>
<dbReference type="InterPro" id="IPR005225">
    <property type="entry name" value="Small_GTP-bd"/>
</dbReference>
<keyword evidence="6 7" id="KW-0342">GTP-binding</keyword>
<dbReference type="KEGG" id="nneo:PQG83_13020"/>
<dbReference type="NCBIfam" id="TIGR00503">
    <property type="entry name" value="prfC"/>
    <property type="match status" value="1"/>
</dbReference>
<evidence type="ECO:0000313" key="10">
    <source>
        <dbReference type="EMBL" id="WNM60679.1"/>
    </source>
</evidence>